<feature type="transmembrane region" description="Helical" evidence="9">
    <location>
        <begin position="30"/>
        <end position="52"/>
    </location>
</feature>
<evidence type="ECO:0000256" key="6">
    <source>
        <dbReference type="ARBA" id="ARBA00022989"/>
    </source>
</evidence>
<evidence type="ECO:0000256" key="4">
    <source>
        <dbReference type="ARBA" id="ARBA00018873"/>
    </source>
</evidence>
<gene>
    <name evidence="11" type="primary">TRHR</name>
    <name evidence="11" type="ORF">CDAR_502431</name>
</gene>
<protein>
    <recommendedName>
        <fullName evidence="4">Thyrotropin-releasing hormone receptor</fullName>
    </recommendedName>
    <alternativeName>
        <fullName evidence="8">Thyroliberin receptor</fullName>
    </alternativeName>
</protein>
<dbReference type="PROSITE" id="PS50262">
    <property type="entry name" value="G_PROTEIN_RECEP_F1_2"/>
    <property type="match status" value="1"/>
</dbReference>
<evidence type="ECO:0000256" key="5">
    <source>
        <dbReference type="ARBA" id="ARBA00022692"/>
    </source>
</evidence>
<evidence type="ECO:0000256" key="1">
    <source>
        <dbReference type="ARBA" id="ARBA00004100"/>
    </source>
</evidence>
<keyword evidence="7 9" id="KW-0472">Membrane</keyword>
<reference evidence="11 12" key="1">
    <citation type="submission" date="2021-06" db="EMBL/GenBank/DDBJ databases">
        <title>Caerostris darwini draft genome.</title>
        <authorList>
            <person name="Kono N."/>
            <person name="Arakawa K."/>
        </authorList>
    </citation>
    <scope>NUCLEOTIDE SEQUENCE [LARGE SCALE GENOMIC DNA]</scope>
</reference>
<dbReference type="Gene3D" id="1.20.1070.10">
    <property type="entry name" value="Rhodopsin 7-helix transmembrane proteins"/>
    <property type="match status" value="1"/>
</dbReference>
<dbReference type="PANTHER" id="PTHR46061:SF3">
    <property type="entry name" value="THYROTROPIN-RELEASING HORMONE RECEPTOR"/>
    <property type="match status" value="1"/>
</dbReference>
<sequence>MAAFGSSDPIQNNSAIQKISLLSTFKSTQLISKLMVVKMLVVVVALFATLWFPYRFLVVYNSFATHRYMELWFFKFCKTMIFINSAINPILYNAMSNKFRKAFKRLLSCGKPDINHAPS</sequence>
<dbReference type="PRINTS" id="PR00237">
    <property type="entry name" value="GPCRRHODOPSN"/>
</dbReference>
<name>A0AAV4Q4F8_9ARAC</name>
<evidence type="ECO:0000313" key="11">
    <source>
        <dbReference type="EMBL" id="GIY03895.1"/>
    </source>
</evidence>
<comment type="subcellular location">
    <subcellularLocation>
        <location evidence="2">Membrane</location>
    </subcellularLocation>
</comment>
<evidence type="ECO:0000256" key="9">
    <source>
        <dbReference type="SAM" id="Phobius"/>
    </source>
</evidence>
<evidence type="ECO:0000256" key="2">
    <source>
        <dbReference type="ARBA" id="ARBA00004370"/>
    </source>
</evidence>
<evidence type="ECO:0000256" key="3">
    <source>
        <dbReference type="ARBA" id="ARBA00010663"/>
    </source>
</evidence>
<feature type="transmembrane region" description="Helical" evidence="9">
    <location>
        <begin position="72"/>
        <end position="95"/>
    </location>
</feature>
<organism evidence="11 12">
    <name type="scientific">Caerostris darwini</name>
    <dbReference type="NCBI Taxonomy" id="1538125"/>
    <lineage>
        <taxon>Eukaryota</taxon>
        <taxon>Metazoa</taxon>
        <taxon>Ecdysozoa</taxon>
        <taxon>Arthropoda</taxon>
        <taxon>Chelicerata</taxon>
        <taxon>Arachnida</taxon>
        <taxon>Araneae</taxon>
        <taxon>Araneomorphae</taxon>
        <taxon>Entelegynae</taxon>
        <taxon>Araneoidea</taxon>
        <taxon>Araneidae</taxon>
        <taxon>Caerostris</taxon>
    </lineage>
</organism>
<dbReference type="GO" id="GO:0016020">
    <property type="term" value="C:membrane"/>
    <property type="evidence" value="ECO:0007669"/>
    <property type="project" value="UniProtKB-SubCell"/>
</dbReference>
<evidence type="ECO:0000256" key="8">
    <source>
        <dbReference type="ARBA" id="ARBA00032251"/>
    </source>
</evidence>
<dbReference type="PRINTS" id="PR01846">
    <property type="entry name" value="TRHRFAMILY"/>
</dbReference>
<dbReference type="InterPro" id="IPR000276">
    <property type="entry name" value="GPCR_Rhodpsn"/>
</dbReference>
<keyword evidence="6 9" id="KW-1133">Transmembrane helix</keyword>
<dbReference type="Pfam" id="PF00001">
    <property type="entry name" value="7tm_1"/>
    <property type="match status" value="1"/>
</dbReference>
<dbReference type="EMBL" id="BPLQ01003862">
    <property type="protein sequence ID" value="GIY03895.1"/>
    <property type="molecule type" value="Genomic_DNA"/>
</dbReference>
<dbReference type="InterPro" id="IPR002120">
    <property type="entry name" value="TRH_rcpt_1"/>
</dbReference>
<accession>A0AAV4Q4F8</accession>
<feature type="domain" description="G-protein coupled receptors family 1 profile" evidence="10">
    <location>
        <begin position="1"/>
        <end position="92"/>
    </location>
</feature>
<dbReference type="AlphaFoldDB" id="A0AAV4Q4F8"/>
<dbReference type="SUPFAM" id="SSF81321">
    <property type="entry name" value="Family A G protein-coupled receptor-like"/>
    <property type="match status" value="1"/>
</dbReference>
<dbReference type="GO" id="GO:0004997">
    <property type="term" value="F:thyrotropin-releasing hormone receptor activity"/>
    <property type="evidence" value="ECO:0007669"/>
    <property type="project" value="InterPro"/>
</dbReference>
<proteinExistence type="inferred from homology"/>
<keyword evidence="11" id="KW-0675">Receptor</keyword>
<keyword evidence="12" id="KW-1185">Reference proteome</keyword>
<keyword evidence="5 9" id="KW-0812">Transmembrane</keyword>
<comment type="function">
    <text evidence="1">Receptor for thyrotropin-releasing hormone (TRH). Upon ligand binding, this G-protein-coupled receptor triggers activation of the phosphatidylinositol (IP3)-calcium-protein kinase C (PKC) pathway.</text>
</comment>
<comment type="similarity">
    <text evidence="3">Belongs to the G-protein coupled receptor 1 family.</text>
</comment>
<evidence type="ECO:0000313" key="12">
    <source>
        <dbReference type="Proteomes" id="UP001054837"/>
    </source>
</evidence>
<dbReference type="Proteomes" id="UP001054837">
    <property type="component" value="Unassembled WGS sequence"/>
</dbReference>
<dbReference type="InterPro" id="IPR017452">
    <property type="entry name" value="GPCR_Rhodpsn_7TM"/>
</dbReference>
<comment type="caution">
    <text evidence="11">The sequence shown here is derived from an EMBL/GenBank/DDBJ whole genome shotgun (WGS) entry which is preliminary data.</text>
</comment>
<evidence type="ECO:0000256" key="7">
    <source>
        <dbReference type="ARBA" id="ARBA00023136"/>
    </source>
</evidence>
<dbReference type="PANTHER" id="PTHR46061">
    <property type="entry name" value="THYROTROPIN-RELEASING HORMONE RECEPTOR"/>
    <property type="match status" value="1"/>
</dbReference>
<evidence type="ECO:0000259" key="10">
    <source>
        <dbReference type="PROSITE" id="PS50262"/>
    </source>
</evidence>